<dbReference type="RefSeq" id="WP_264143176.1">
    <property type="nucleotide sequence ID" value="NZ_JAOYEY010000041.1"/>
</dbReference>
<organism evidence="1 2">
    <name type="scientific">Metabacillus halosaccharovorans</name>
    <dbReference type="NCBI Taxonomy" id="930124"/>
    <lineage>
        <taxon>Bacteria</taxon>
        <taxon>Bacillati</taxon>
        <taxon>Bacillota</taxon>
        <taxon>Bacilli</taxon>
        <taxon>Bacillales</taxon>
        <taxon>Bacillaceae</taxon>
        <taxon>Metabacillus</taxon>
    </lineage>
</organism>
<proteinExistence type="predicted"/>
<evidence type="ECO:0000313" key="1">
    <source>
        <dbReference type="EMBL" id="MCV9886622.1"/>
    </source>
</evidence>
<reference evidence="1 2" key="1">
    <citation type="submission" date="2022-10" db="EMBL/GenBank/DDBJ databases">
        <title>Draft genome assembly of moderately radiation resistant bacterium Metabacillus halosaccharovorans.</title>
        <authorList>
            <person name="Pal S."/>
            <person name="Gopinathan A."/>
        </authorList>
    </citation>
    <scope>NUCLEOTIDE SEQUENCE [LARGE SCALE GENOMIC DNA]</scope>
    <source>
        <strain evidence="1 2">VITHBRA001</strain>
    </source>
</reference>
<evidence type="ECO:0000313" key="2">
    <source>
        <dbReference type="Proteomes" id="UP001526147"/>
    </source>
</evidence>
<dbReference type="Proteomes" id="UP001526147">
    <property type="component" value="Unassembled WGS sequence"/>
</dbReference>
<protein>
    <submittedName>
        <fullName evidence="1">Uncharacterized protein</fullName>
    </submittedName>
</protein>
<dbReference type="EMBL" id="JAOYEY010000041">
    <property type="protein sequence ID" value="MCV9886622.1"/>
    <property type="molecule type" value="Genomic_DNA"/>
</dbReference>
<gene>
    <name evidence="1" type="ORF">OIH86_13355</name>
</gene>
<comment type="caution">
    <text evidence="1">The sequence shown here is derived from an EMBL/GenBank/DDBJ whole genome shotgun (WGS) entry which is preliminary data.</text>
</comment>
<keyword evidence="2" id="KW-1185">Reference proteome</keyword>
<accession>A0ABT3DHZ0</accession>
<name>A0ABT3DHZ0_9BACI</name>
<sequence length="156" mass="18407">MIVKDLYLESIRDEESSLAHYICHLLEEQKISFEDDISNIDFDQADQRKVAKMIEKNLLGFHKVGIYSLKMSENEFVFIFAGSREQATQFYMKTFQDFPMNCIEYSLDFKLTRGNGVISFREMRKEFESFPAVAGYFEREWVKENLTETLNEFASV</sequence>